<dbReference type="GO" id="GO:0008379">
    <property type="term" value="F:thioredoxin peroxidase activity"/>
    <property type="evidence" value="ECO:0007669"/>
    <property type="project" value="TreeGrafter"/>
</dbReference>
<comment type="catalytic activity">
    <reaction evidence="9">
        <text>a hydroperoxide + [thioredoxin]-dithiol = an alcohol + [thioredoxin]-disulfide + H2O</text>
        <dbReference type="Rhea" id="RHEA:62620"/>
        <dbReference type="Rhea" id="RHEA-COMP:10698"/>
        <dbReference type="Rhea" id="RHEA-COMP:10700"/>
        <dbReference type="ChEBI" id="CHEBI:15377"/>
        <dbReference type="ChEBI" id="CHEBI:29950"/>
        <dbReference type="ChEBI" id="CHEBI:30879"/>
        <dbReference type="ChEBI" id="CHEBI:35924"/>
        <dbReference type="ChEBI" id="CHEBI:50058"/>
        <dbReference type="EC" id="1.11.1.24"/>
    </reaction>
</comment>
<organism evidence="11">
    <name type="scientific">mine drainage metagenome</name>
    <dbReference type="NCBI Taxonomy" id="410659"/>
    <lineage>
        <taxon>unclassified sequences</taxon>
        <taxon>metagenomes</taxon>
        <taxon>ecological metagenomes</taxon>
    </lineage>
</organism>
<dbReference type="InterPro" id="IPR050924">
    <property type="entry name" value="Peroxiredoxin_BCP/PrxQ"/>
</dbReference>
<accession>T1B2T0</accession>
<keyword evidence="5" id="KW-1015">Disulfide bond</keyword>
<dbReference type="InterPro" id="IPR000866">
    <property type="entry name" value="AhpC/TSA"/>
</dbReference>
<dbReference type="Pfam" id="PF00578">
    <property type="entry name" value="AhpC-TSA"/>
    <property type="match status" value="1"/>
</dbReference>
<dbReference type="PROSITE" id="PS51352">
    <property type="entry name" value="THIOREDOXIN_2"/>
    <property type="match status" value="1"/>
</dbReference>
<dbReference type="InterPro" id="IPR013766">
    <property type="entry name" value="Thioredoxin_domain"/>
</dbReference>
<comment type="similarity">
    <text evidence="8">Belongs to the peroxiredoxin family. BCP/PrxQ subfamily.</text>
</comment>
<evidence type="ECO:0000256" key="1">
    <source>
        <dbReference type="ARBA" id="ARBA00013017"/>
    </source>
</evidence>
<dbReference type="SUPFAM" id="SSF52833">
    <property type="entry name" value="Thioredoxin-like"/>
    <property type="match status" value="1"/>
</dbReference>
<name>T1B2T0_9ZZZZ</name>
<evidence type="ECO:0000256" key="3">
    <source>
        <dbReference type="ARBA" id="ARBA00022862"/>
    </source>
</evidence>
<dbReference type="InterPro" id="IPR036249">
    <property type="entry name" value="Thioredoxin-like_sf"/>
</dbReference>
<keyword evidence="3" id="KW-0049">Antioxidant</keyword>
<dbReference type="PANTHER" id="PTHR42801:SF4">
    <property type="entry name" value="AHPC_TSA FAMILY PROTEIN"/>
    <property type="match status" value="1"/>
</dbReference>
<dbReference type="GO" id="GO:0034599">
    <property type="term" value="P:cellular response to oxidative stress"/>
    <property type="evidence" value="ECO:0007669"/>
    <property type="project" value="TreeGrafter"/>
</dbReference>
<proteinExistence type="inferred from homology"/>
<evidence type="ECO:0000256" key="5">
    <source>
        <dbReference type="ARBA" id="ARBA00023157"/>
    </source>
</evidence>
<evidence type="ECO:0000256" key="8">
    <source>
        <dbReference type="ARBA" id="ARBA00038489"/>
    </source>
</evidence>
<dbReference type="EC" id="1.11.1.24" evidence="1"/>
<dbReference type="CDD" id="cd03017">
    <property type="entry name" value="PRX_BCP"/>
    <property type="match status" value="1"/>
</dbReference>
<evidence type="ECO:0000313" key="11">
    <source>
        <dbReference type="EMBL" id="EQD47154.1"/>
    </source>
</evidence>
<reference evidence="11" key="2">
    <citation type="journal article" date="2014" name="ISME J.">
        <title>Microbial stratification in low pH oxic and suboxic macroscopic growths along an acid mine drainage.</title>
        <authorList>
            <person name="Mendez-Garcia C."/>
            <person name="Mesa V."/>
            <person name="Sprenger R.R."/>
            <person name="Richter M."/>
            <person name="Diez M.S."/>
            <person name="Solano J."/>
            <person name="Bargiela R."/>
            <person name="Golyshina O.V."/>
            <person name="Manteca A."/>
            <person name="Ramos J.L."/>
            <person name="Gallego J.R."/>
            <person name="Llorente I."/>
            <person name="Martins Dos Santos V.A."/>
            <person name="Jensen O.N."/>
            <person name="Pelaez A.I."/>
            <person name="Sanchez J."/>
            <person name="Ferrer M."/>
        </authorList>
    </citation>
    <scope>NUCLEOTIDE SEQUENCE</scope>
</reference>
<reference evidence="11" key="1">
    <citation type="submission" date="2013-08" db="EMBL/GenBank/DDBJ databases">
        <authorList>
            <person name="Mendez C."/>
            <person name="Richter M."/>
            <person name="Ferrer M."/>
            <person name="Sanchez J."/>
        </authorList>
    </citation>
    <scope>NUCLEOTIDE SEQUENCE</scope>
</reference>
<evidence type="ECO:0000259" key="10">
    <source>
        <dbReference type="PROSITE" id="PS51352"/>
    </source>
</evidence>
<comment type="caution">
    <text evidence="11">The sequence shown here is derived from an EMBL/GenBank/DDBJ whole genome shotgun (WGS) entry which is preliminary data.</text>
</comment>
<dbReference type="GO" id="GO:0005737">
    <property type="term" value="C:cytoplasm"/>
    <property type="evidence" value="ECO:0007669"/>
    <property type="project" value="TreeGrafter"/>
</dbReference>
<keyword evidence="2" id="KW-0575">Peroxidase</keyword>
<protein>
    <recommendedName>
        <fullName evidence="1">thioredoxin-dependent peroxiredoxin</fullName>
        <ecNumber evidence="1">1.11.1.24</ecNumber>
    </recommendedName>
    <alternativeName>
        <fullName evidence="7">Thioredoxin peroxidase</fullName>
    </alternativeName>
</protein>
<dbReference type="AlphaFoldDB" id="T1B2T0"/>
<evidence type="ECO:0000256" key="2">
    <source>
        <dbReference type="ARBA" id="ARBA00022559"/>
    </source>
</evidence>
<keyword evidence="4" id="KW-0560">Oxidoreductase</keyword>
<dbReference type="GO" id="GO:0045454">
    <property type="term" value="P:cell redox homeostasis"/>
    <property type="evidence" value="ECO:0007669"/>
    <property type="project" value="TreeGrafter"/>
</dbReference>
<evidence type="ECO:0000256" key="4">
    <source>
        <dbReference type="ARBA" id="ARBA00023002"/>
    </source>
</evidence>
<keyword evidence="6" id="KW-0676">Redox-active center</keyword>
<feature type="domain" description="Thioredoxin" evidence="10">
    <location>
        <begin position="2"/>
        <end position="86"/>
    </location>
</feature>
<evidence type="ECO:0000256" key="7">
    <source>
        <dbReference type="ARBA" id="ARBA00032824"/>
    </source>
</evidence>
<dbReference type="EMBL" id="AUZY01008156">
    <property type="protein sequence ID" value="EQD47154.1"/>
    <property type="molecule type" value="Genomic_DNA"/>
</dbReference>
<feature type="non-terminal residue" evidence="11">
    <location>
        <position position="86"/>
    </location>
</feature>
<evidence type="ECO:0000256" key="9">
    <source>
        <dbReference type="ARBA" id="ARBA00049091"/>
    </source>
</evidence>
<sequence length="86" mass="9447">MVEAGQPAPDFQEKLQDGSSFRLSSLRGKPVVLYFYPKADTPGCTIEAKGFRDHYTEFQKAGVQIVGVSTDDCPDQQAFATKYGLP</sequence>
<gene>
    <name evidence="11" type="ORF">B1B_12446</name>
</gene>
<evidence type="ECO:0000256" key="6">
    <source>
        <dbReference type="ARBA" id="ARBA00023284"/>
    </source>
</evidence>
<dbReference type="PANTHER" id="PTHR42801">
    <property type="entry name" value="THIOREDOXIN-DEPENDENT PEROXIDE REDUCTASE"/>
    <property type="match status" value="1"/>
</dbReference>
<dbReference type="Gene3D" id="3.40.30.10">
    <property type="entry name" value="Glutaredoxin"/>
    <property type="match status" value="1"/>
</dbReference>